<dbReference type="InterPro" id="IPR059226">
    <property type="entry name" value="Choice_anch_Q_dom"/>
</dbReference>
<accession>A0ABW2ZL49</accession>
<organism evidence="1 2">
    <name type="scientific">Mucilaginibacter lutimaris</name>
    <dbReference type="NCBI Taxonomy" id="931629"/>
    <lineage>
        <taxon>Bacteria</taxon>
        <taxon>Pseudomonadati</taxon>
        <taxon>Bacteroidota</taxon>
        <taxon>Sphingobacteriia</taxon>
        <taxon>Sphingobacteriales</taxon>
        <taxon>Sphingobacteriaceae</taxon>
        <taxon>Mucilaginibacter</taxon>
    </lineage>
</organism>
<dbReference type="SMART" id="SM00710">
    <property type="entry name" value="PbH1"/>
    <property type="match status" value="6"/>
</dbReference>
<dbReference type="InterPro" id="IPR006626">
    <property type="entry name" value="PbH1"/>
</dbReference>
<name>A0ABW2ZL49_9SPHI</name>
<sequence length="379" mass="42264">MNGTYTNDCETCNVLEVNKSGKKNKFITFKNYPGHKPVISFNGWAGISILSGVSYVAITGFEIIGNNSKITLKQALQQPGNCKSKKSNFDPRFNGNGITIEGKTNKYSHHILISNNKVHDCGGGGIGAVHADYITVEDNLVYNNSWYSLFGTSGISFYQFKNYDHAKGYHNFIRRNKCFNNNSFVPWFKTCEINDGNGIIIDDFRNRQNGSRLGRYESRTLIENNICWYNGGTGIHTFQSDHVDIINNTAYCNSQGGGLKAGQILSGMGDDNKIVNNILVSDANVPLNSNYSNTNLTYENNLHYNVTVPSKAIINVTSATCIYATPFFVKPDKSLLADFRLLRGSTAIDRGNTQWKSSSDFNLFLRQDTRPDIGAYEFK</sequence>
<dbReference type="SUPFAM" id="SSF51126">
    <property type="entry name" value="Pectin lyase-like"/>
    <property type="match status" value="1"/>
</dbReference>
<evidence type="ECO:0000313" key="1">
    <source>
        <dbReference type="EMBL" id="MFD0766884.1"/>
    </source>
</evidence>
<dbReference type="RefSeq" id="WP_377145202.1">
    <property type="nucleotide sequence ID" value="NZ_JBHTIA010000013.1"/>
</dbReference>
<protein>
    <submittedName>
        <fullName evidence="1">Choice-of-anchor Q domain-containing protein</fullName>
    </submittedName>
</protein>
<dbReference type="InterPro" id="IPR012334">
    <property type="entry name" value="Pectin_lyas_fold"/>
</dbReference>
<dbReference type="EMBL" id="JBHTIA010000013">
    <property type="protein sequence ID" value="MFD0766884.1"/>
    <property type="molecule type" value="Genomic_DNA"/>
</dbReference>
<comment type="caution">
    <text evidence="1">The sequence shown here is derived from an EMBL/GenBank/DDBJ whole genome shotgun (WGS) entry which is preliminary data.</text>
</comment>
<evidence type="ECO:0000313" key="2">
    <source>
        <dbReference type="Proteomes" id="UP001597073"/>
    </source>
</evidence>
<dbReference type="NCBIfam" id="NF041518">
    <property type="entry name" value="choice_anch_Q"/>
    <property type="match status" value="1"/>
</dbReference>
<dbReference type="InterPro" id="IPR011050">
    <property type="entry name" value="Pectin_lyase_fold/virulence"/>
</dbReference>
<proteinExistence type="predicted"/>
<dbReference type="Gene3D" id="2.160.20.10">
    <property type="entry name" value="Single-stranded right-handed beta-helix, Pectin lyase-like"/>
    <property type="match status" value="1"/>
</dbReference>
<dbReference type="Proteomes" id="UP001597073">
    <property type="component" value="Unassembled WGS sequence"/>
</dbReference>
<reference evidence="2" key="1">
    <citation type="journal article" date="2019" name="Int. J. Syst. Evol. Microbiol.">
        <title>The Global Catalogue of Microorganisms (GCM) 10K type strain sequencing project: providing services to taxonomists for standard genome sequencing and annotation.</title>
        <authorList>
            <consortium name="The Broad Institute Genomics Platform"/>
            <consortium name="The Broad Institute Genome Sequencing Center for Infectious Disease"/>
            <person name="Wu L."/>
            <person name="Ma J."/>
        </authorList>
    </citation>
    <scope>NUCLEOTIDE SEQUENCE [LARGE SCALE GENOMIC DNA]</scope>
    <source>
        <strain evidence="2">CCUG 60742</strain>
    </source>
</reference>
<gene>
    <name evidence="1" type="ORF">ACFQZI_18640</name>
</gene>
<keyword evidence="2" id="KW-1185">Reference proteome</keyword>